<proteinExistence type="predicted"/>
<name>A0A0D0D770_9AGAM</name>
<keyword evidence="2" id="KW-1185">Reference proteome</keyword>
<dbReference type="HOGENOM" id="CLU_1074017_0_0_1"/>
<accession>A0A0D0D770</accession>
<protein>
    <submittedName>
        <fullName evidence="1">Uncharacterized protein</fullName>
    </submittedName>
</protein>
<reference evidence="1 2" key="1">
    <citation type="submission" date="2014-04" db="EMBL/GenBank/DDBJ databases">
        <authorList>
            <consortium name="DOE Joint Genome Institute"/>
            <person name="Kuo A."/>
            <person name="Kohler A."/>
            <person name="Jargeat P."/>
            <person name="Nagy L.G."/>
            <person name="Floudas D."/>
            <person name="Copeland A."/>
            <person name="Barry K.W."/>
            <person name="Cichocki N."/>
            <person name="Veneault-Fourrey C."/>
            <person name="LaButti K."/>
            <person name="Lindquist E.A."/>
            <person name="Lipzen A."/>
            <person name="Lundell T."/>
            <person name="Morin E."/>
            <person name="Murat C."/>
            <person name="Sun H."/>
            <person name="Tunlid A."/>
            <person name="Henrissat B."/>
            <person name="Grigoriev I.V."/>
            <person name="Hibbett D.S."/>
            <person name="Martin F."/>
            <person name="Nordberg H.P."/>
            <person name="Cantor M.N."/>
            <person name="Hua S.X."/>
        </authorList>
    </citation>
    <scope>NUCLEOTIDE SEQUENCE [LARGE SCALE GENOMIC DNA]</scope>
    <source>
        <strain evidence="1 2">Ve08.2h10</strain>
    </source>
</reference>
<dbReference type="Proteomes" id="UP000054538">
    <property type="component" value="Unassembled WGS sequence"/>
</dbReference>
<dbReference type="OrthoDB" id="2687308at2759"/>
<organism evidence="1 2">
    <name type="scientific">Paxillus rubicundulus Ve08.2h10</name>
    <dbReference type="NCBI Taxonomy" id="930991"/>
    <lineage>
        <taxon>Eukaryota</taxon>
        <taxon>Fungi</taxon>
        <taxon>Dikarya</taxon>
        <taxon>Basidiomycota</taxon>
        <taxon>Agaricomycotina</taxon>
        <taxon>Agaricomycetes</taxon>
        <taxon>Agaricomycetidae</taxon>
        <taxon>Boletales</taxon>
        <taxon>Paxilineae</taxon>
        <taxon>Paxillaceae</taxon>
        <taxon>Paxillus</taxon>
    </lineage>
</organism>
<sequence length="259" mass="28477">MTDSSSYLSGKTPISEANIIAENNLRKELNLMLQAQRDVGTSNIDSDLSLLPLPDNPPSFSISEQIIAAFTLLSPTSKTSVSIALNKTKPPPDPNPAPKFLFDVTDKLPCSSTPSLYHLDTHRLIIDLAEAKCYLPLTLFTANAMQCLYQESGSLKLIKSQHPITKTTVHVIDTSFGDKKDMDTVNWLKAISCYLVFLKQCASPKSPLTSITTSNSSHNKTISNITFQLFLPLTSNTVKIALHNLMLMIQKPLSNTLLK</sequence>
<evidence type="ECO:0000313" key="2">
    <source>
        <dbReference type="Proteomes" id="UP000054538"/>
    </source>
</evidence>
<dbReference type="EMBL" id="KN826260">
    <property type="protein sequence ID" value="KIK79511.1"/>
    <property type="molecule type" value="Genomic_DNA"/>
</dbReference>
<gene>
    <name evidence="1" type="ORF">PAXRUDRAFT_16296</name>
</gene>
<dbReference type="InParanoid" id="A0A0D0D770"/>
<dbReference type="AlphaFoldDB" id="A0A0D0D770"/>
<dbReference type="STRING" id="930991.A0A0D0D770"/>
<evidence type="ECO:0000313" key="1">
    <source>
        <dbReference type="EMBL" id="KIK79511.1"/>
    </source>
</evidence>
<reference evidence="2" key="2">
    <citation type="submission" date="2015-01" db="EMBL/GenBank/DDBJ databases">
        <title>Evolutionary Origins and Diversification of the Mycorrhizal Mutualists.</title>
        <authorList>
            <consortium name="DOE Joint Genome Institute"/>
            <consortium name="Mycorrhizal Genomics Consortium"/>
            <person name="Kohler A."/>
            <person name="Kuo A."/>
            <person name="Nagy L.G."/>
            <person name="Floudas D."/>
            <person name="Copeland A."/>
            <person name="Barry K.W."/>
            <person name="Cichocki N."/>
            <person name="Veneault-Fourrey C."/>
            <person name="LaButti K."/>
            <person name="Lindquist E.A."/>
            <person name="Lipzen A."/>
            <person name="Lundell T."/>
            <person name="Morin E."/>
            <person name="Murat C."/>
            <person name="Riley R."/>
            <person name="Ohm R."/>
            <person name="Sun H."/>
            <person name="Tunlid A."/>
            <person name="Henrissat B."/>
            <person name="Grigoriev I.V."/>
            <person name="Hibbett D.S."/>
            <person name="Martin F."/>
        </authorList>
    </citation>
    <scope>NUCLEOTIDE SEQUENCE [LARGE SCALE GENOMIC DNA]</scope>
    <source>
        <strain evidence="2">Ve08.2h10</strain>
    </source>
</reference>